<dbReference type="SUPFAM" id="SSF160527">
    <property type="entry name" value="V-type ATPase subunit E-like"/>
    <property type="match status" value="1"/>
</dbReference>
<evidence type="ECO:0000256" key="7">
    <source>
        <dbReference type="HAMAP-Rule" id="MF_01416"/>
    </source>
</evidence>
<comment type="function">
    <text evidence="7">This protein is part of the stalk that links CF(0) to CF(1). It either transmits conformational changes from CF(0) to CF(1) or is implicated in proton conduction.</text>
</comment>
<keyword evidence="4 7" id="KW-0406">Ion transport</keyword>
<keyword evidence="2 7" id="KW-0813">Transport</keyword>
<dbReference type="HAMAP" id="MF_01416">
    <property type="entry name" value="ATP_synth_delta_bact"/>
    <property type="match status" value="1"/>
</dbReference>
<keyword evidence="7" id="KW-1003">Cell membrane</keyword>
<dbReference type="NCBIfam" id="TIGR01145">
    <property type="entry name" value="ATP_synt_delta"/>
    <property type="match status" value="1"/>
</dbReference>
<keyword evidence="3 7" id="KW-0375">Hydrogen ion transport</keyword>
<dbReference type="Proteomes" id="UP001596287">
    <property type="component" value="Unassembled WGS sequence"/>
</dbReference>
<keyword evidence="7" id="KW-0139">CF(1)</keyword>
<proteinExistence type="inferred from homology"/>
<dbReference type="PRINTS" id="PR00125">
    <property type="entry name" value="ATPASEDELTA"/>
</dbReference>
<dbReference type="RefSeq" id="WP_379792405.1">
    <property type="nucleotide sequence ID" value="NZ_JBHSQB010000009.1"/>
</dbReference>
<evidence type="ECO:0000256" key="3">
    <source>
        <dbReference type="ARBA" id="ARBA00022781"/>
    </source>
</evidence>
<dbReference type="InterPro" id="IPR020781">
    <property type="entry name" value="ATPase_OSCP/d_CS"/>
</dbReference>
<reference evidence="9" key="1">
    <citation type="journal article" date="2019" name="Int. J. Syst. Evol. Microbiol.">
        <title>The Global Catalogue of Microorganisms (GCM) 10K type strain sequencing project: providing services to taxonomists for standard genome sequencing and annotation.</title>
        <authorList>
            <consortium name="The Broad Institute Genomics Platform"/>
            <consortium name="The Broad Institute Genome Sequencing Center for Infectious Disease"/>
            <person name="Wu L."/>
            <person name="Ma J."/>
        </authorList>
    </citation>
    <scope>NUCLEOTIDE SEQUENCE [LARGE SCALE GENOMIC DNA]</scope>
    <source>
        <strain evidence="9">CCUG 49679</strain>
    </source>
</reference>
<dbReference type="Pfam" id="PF00213">
    <property type="entry name" value="OSCP"/>
    <property type="match status" value="1"/>
</dbReference>
<dbReference type="InterPro" id="IPR026015">
    <property type="entry name" value="ATP_synth_OSCP/delta_N_sf"/>
</dbReference>
<name>A0ABW1PQT9_9FLAO</name>
<gene>
    <name evidence="7 8" type="primary">atpH</name>
    <name evidence="8" type="ORF">ACFPVY_12380</name>
</gene>
<keyword evidence="9" id="KW-1185">Reference proteome</keyword>
<comment type="similarity">
    <text evidence="7">Belongs to the ATPase delta chain family.</text>
</comment>
<protein>
    <recommendedName>
        <fullName evidence="7">ATP synthase subunit delta</fullName>
    </recommendedName>
    <alternativeName>
        <fullName evidence="7">ATP synthase F(1) sector subunit delta</fullName>
    </alternativeName>
    <alternativeName>
        <fullName evidence="7">F-type ATPase subunit delta</fullName>
        <shortName evidence="7">F-ATPase subunit delta</shortName>
    </alternativeName>
</protein>
<dbReference type="Gene3D" id="1.10.520.20">
    <property type="entry name" value="N-terminal domain of the delta subunit of the F1F0-ATP synthase"/>
    <property type="match status" value="1"/>
</dbReference>
<dbReference type="PROSITE" id="PS00389">
    <property type="entry name" value="ATPASE_DELTA"/>
    <property type="match status" value="1"/>
</dbReference>
<comment type="subcellular location">
    <subcellularLocation>
        <location evidence="7">Cell membrane</location>
        <topology evidence="7">Peripheral membrane protein</topology>
    </subcellularLocation>
    <subcellularLocation>
        <location evidence="1">Membrane</location>
    </subcellularLocation>
</comment>
<evidence type="ECO:0000256" key="1">
    <source>
        <dbReference type="ARBA" id="ARBA00004370"/>
    </source>
</evidence>
<sequence length="178" mass="19707">MSGTRAAIRYAKAILDLAISQGVATEVYNDMVLISSTIKENEELSTFIQNPTISVTVKESALTEVFAQTNGLTKGLFHLLFENKRFEILEGVASQYVLQSNEMNGFEVATVTTAIPLDADLEAKVSEKIREFSNKKITIENIVDPSIIGGFIIRIGDKQYNASIANRLQVLKREFSNN</sequence>
<evidence type="ECO:0000256" key="6">
    <source>
        <dbReference type="ARBA" id="ARBA00023310"/>
    </source>
</evidence>
<evidence type="ECO:0000256" key="5">
    <source>
        <dbReference type="ARBA" id="ARBA00023136"/>
    </source>
</evidence>
<comment type="function">
    <text evidence="7">F(1)F(0) ATP synthase produces ATP from ADP in the presence of a proton or sodium gradient. F-type ATPases consist of two structural domains, F(1) containing the extramembraneous catalytic core and F(0) containing the membrane proton channel, linked together by a central stalk and a peripheral stalk. During catalysis, ATP synthesis in the catalytic domain of F(1) is coupled via a rotary mechanism of the central stalk subunits to proton translocation.</text>
</comment>
<evidence type="ECO:0000256" key="4">
    <source>
        <dbReference type="ARBA" id="ARBA00023065"/>
    </source>
</evidence>
<evidence type="ECO:0000313" key="9">
    <source>
        <dbReference type="Proteomes" id="UP001596287"/>
    </source>
</evidence>
<keyword evidence="6 7" id="KW-0066">ATP synthesis</keyword>
<dbReference type="PANTHER" id="PTHR11910">
    <property type="entry name" value="ATP SYNTHASE DELTA CHAIN"/>
    <property type="match status" value="1"/>
</dbReference>
<dbReference type="SUPFAM" id="SSF47928">
    <property type="entry name" value="N-terminal domain of the delta subunit of the F1F0-ATP synthase"/>
    <property type="match status" value="1"/>
</dbReference>
<accession>A0ABW1PQT9</accession>
<evidence type="ECO:0000313" key="8">
    <source>
        <dbReference type="EMBL" id="MFC6097443.1"/>
    </source>
</evidence>
<dbReference type="InterPro" id="IPR000711">
    <property type="entry name" value="ATPase_OSCP/dsu"/>
</dbReference>
<organism evidence="8 9">
    <name type="scientific">Flavobacterium qiangtangense</name>
    <dbReference type="NCBI Taxonomy" id="1442595"/>
    <lineage>
        <taxon>Bacteria</taxon>
        <taxon>Pseudomonadati</taxon>
        <taxon>Bacteroidota</taxon>
        <taxon>Flavobacteriia</taxon>
        <taxon>Flavobacteriales</taxon>
        <taxon>Flavobacteriaceae</taxon>
        <taxon>Flavobacterium</taxon>
    </lineage>
</organism>
<comment type="caution">
    <text evidence="8">The sequence shown here is derived from an EMBL/GenBank/DDBJ whole genome shotgun (WGS) entry which is preliminary data.</text>
</comment>
<evidence type="ECO:0000256" key="2">
    <source>
        <dbReference type="ARBA" id="ARBA00022448"/>
    </source>
</evidence>
<dbReference type="EMBL" id="JBHSQB010000009">
    <property type="protein sequence ID" value="MFC6097443.1"/>
    <property type="molecule type" value="Genomic_DNA"/>
</dbReference>
<keyword evidence="5 7" id="KW-0472">Membrane</keyword>